<name>A0A931DM70_9ACTN</name>
<evidence type="ECO:0000313" key="2">
    <source>
        <dbReference type="EMBL" id="MBG6092530.1"/>
    </source>
</evidence>
<organism evidence="2 3">
    <name type="scientific">Actinomadura viridis</name>
    <dbReference type="NCBI Taxonomy" id="58110"/>
    <lineage>
        <taxon>Bacteria</taxon>
        <taxon>Bacillati</taxon>
        <taxon>Actinomycetota</taxon>
        <taxon>Actinomycetes</taxon>
        <taxon>Streptosporangiales</taxon>
        <taxon>Thermomonosporaceae</taxon>
        <taxon>Actinomadura</taxon>
    </lineage>
</organism>
<accession>A0A931DM70</accession>
<evidence type="ECO:0008006" key="4">
    <source>
        <dbReference type="Google" id="ProtNLM"/>
    </source>
</evidence>
<protein>
    <recommendedName>
        <fullName evidence="4">XRE family transcriptional regulator</fullName>
    </recommendedName>
</protein>
<comment type="caution">
    <text evidence="2">The sequence shown here is derived from an EMBL/GenBank/DDBJ whole genome shotgun (WGS) entry which is preliminary data.</text>
</comment>
<dbReference type="AlphaFoldDB" id="A0A931DM70"/>
<reference evidence="2" key="1">
    <citation type="submission" date="2020-11" db="EMBL/GenBank/DDBJ databases">
        <title>Sequencing the genomes of 1000 actinobacteria strains.</title>
        <authorList>
            <person name="Klenk H.-P."/>
        </authorList>
    </citation>
    <scope>NUCLEOTIDE SEQUENCE</scope>
    <source>
        <strain evidence="2">DSM 43175</strain>
    </source>
</reference>
<gene>
    <name evidence="2" type="ORF">IW256_006643</name>
</gene>
<dbReference type="RefSeq" id="WP_231404033.1">
    <property type="nucleotide sequence ID" value="NZ_BAABES010000009.1"/>
</dbReference>
<evidence type="ECO:0000313" key="3">
    <source>
        <dbReference type="Proteomes" id="UP000614047"/>
    </source>
</evidence>
<keyword evidence="3" id="KW-1185">Reference proteome</keyword>
<dbReference type="EMBL" id="JADOUA010000001">
    <property type="protein sequence ID" value="MBG6092530.1"/>
    <property type="molecule type" value="Genomic_DNA"/>
</dbReference>
<proteinExistence type="predicted"/>
<feature type="region of interest" description="Disordered" evidence="1">
    <location>
        <begin position="83"/>
        <end position="106"/>
    </location>
</feature>
<sequence length="436" mass="47525">MTVHTRPEWAVRLECERESRGWGKAALARRLLANVGITDPGPDKIRNMARQIRGWEKGDHFPRDWAPTYAAVFKIDQGQLFPANADESKGHSPGTVDQGPTPDEGDDAVKRRAALQLLAAFSAGTAIPPGVLEQVLSGVEEALGDPLDIDEWERVVHEYAERLILRPAGSLVPQMTADIIAVGELLKKQPSPSVREGLLHVSAELSGILAVDLGDAGDERAARISWSTAKRAADASGDRDLRVWIRARQADEACWTERPDQVITTLTREAIEIADGTPSAGLARAHTARAYLAARHGRASEAQASLADLKRTFDNLPPGANVRGLFGFREAQLRWGETYVKTLLGEATAERSLEQALALYMPQAHRATSNLQLMKAAMLVRSREVDAGLRHAIAAIEAQPEAKSTGRRLLSDQILRTLPEKARTLPAARELHVLVA</sequence>
<evidence type="ECO:0000256" key="1">
    <source>
        <dbReference type="SAM" id="MobiDB-lite"/>
    </source>
</evidence>
<dbReference type="Proteomes" id="UP000614047">
    <property type="component" value="Unassembled WGS sequence"/>
</dbReference>